<evidence type="ECO:0000256" key="1">
    <source>
        <dbReference type="ARBA" id="ARBA00006471"/>
    </source>
</evidence>
<gene>
    <name evidence="4" type="primary">rps8</name>
</gene>
<geneLocation type="mitochondrion" evidence="4"/>
<proteinExistence type="inferred from homology"/>
<accession>A0A0S0ILE6</accession>
<dbReference type="PANTHER" id="PTHR11758">
    <property type="entry name" value="40S RIBOSOMAL PROTEIN S15A"/>
    <property type="match status" value="1"/>
</dbReference>
<protein>
    <submittedName>
        <fullName evidence="4">Ribosomal protein S8</fullName>
    </submittedName>
</protein>
<dbReference type="InterPro" id="IPR000630">
    <property type="entry name" value="Ribosomal_uS8"/>
</dbReference>
<dbReference type="Gene3D" id="3.30.1490.10">
    <property type="match status" value="1"/>
</dbReference>
<dbReference type="GO" id="GO:0003735">
    <property type="term" value="F:structural constituent of ribosome"/>
    <property type="evidence" value="ECO:0007669"/>
    <property type="project" value="InterPro"/>
</dbReference>
<sequence>MSLLSNMLSIVKVGCNARHLQVTIQNSKLCINVLSVLYKLGYIRGFIIKDKKNVIILLKYINNKPVIRNIAVISTPGRRTYIKHKKLEKFLAKKDSGFLLLSTSKGILTDEESNIFKIGGEALLKIS</sequence>
<dbReference type="Pfam" id="PF00410">
    <property type="entry name" value="Ribosomal_S8"/>
    <property type="match status" value="1"/>
</dbReference>
<dbReference type="AlphaFoldDB" id="A0A0S0ILE6"/>
<keyword evidence="3" id="KW-0687">Ribonucleoprotein</keyword>
<evidence type="ECO:0000256" key="2">
    <source>
        <dbReference type="ARBA" id="ARBA00022980"/>
    </source>
</evidence>
<reference evidence="4" key="1">
    <citation type="journal article" date="2019" name="Microbiol. Resour. Announc.">
        <title>Remarkable Features of Mitochondrial DNA of Acanthamoeba polyphaga Linc Ap-1, Revealed by Whole-Genome Sequencing.</title>
        <authorList>
            <person name="Karlyshev A.V."/>
        </authorList>
    </citation>
    <scope>NUCLEOTIDE SEQUENCE</scope>
    <source>
        <strain evidence="4">Linc Ap-1</strain>
    </source>
</reference>
<evidence type="ECO:0000313" key="4">
    <source>
        <dbReference type="EMBL" id="ALG41035.1"/>
    </source>
</evidence>
<keyword evidence="2 4" id="KW-0689">Ribosomal protein</keyword>
<comment type="similarity">
    <text evidence="1">Belongs to the universal ribosomal protein uS8 family.</text>
</comment>
<dbReference type="EMBL" id="KP054475">
    <property type="protein sequence ID" value="ALG41035.1"/>
    <property type="molecule type" value="Genomic_DNA"/>
</dbReference>
<evidence type="ECO:0000256" key="3">
    <source>
        <dbReference type="ARBA" id="ARBA00023274"/>
    </source>
</evidence>
<dbReference type="GO" id="GO:0006412">
    <property type="term" value="P:translation"/>
    <property type="evidence" value="ECO:0007669"/>
    <property type="project" value="InterPro"/>
</dbReference>
<dbReference type="Gene3D" id="3.30.1370.30">
    <property type="match status" value="1"/>
</dbReference>
<name>A0A0S0ILE6_ACAPO</name>
<dbReference type="GO" id="GO:1990904">
    <property type="term" value="C:ribonucleoprotein complex"/>
    <property type="evidence" value="ECO:0007669"/>
    <property type="project" value="UniProtKB-KW"/>
</dbReference>
<keyword evidence="4" id="KW-0496">Mitochondrion</keyword>
<organism evidence="4">
    <name type="scientific">Acanthamoeba polyphaga</name>
    <name type="common">Amoeba</name>
    <dbReference type="NCBI Taxonomy" id="5757"/>
    <lineage>
        <taxon>Eukaryota</taxon>
        <taxon>Amoebozoa</taxon>
        <taxon>Discosea</taxon>
        <taxon>Longamoebia</taxon>
        <taxon>Centramoebida</taxon>
        <taxon>Acanthamoebidae</taxon>
        <taxon>Acanthamoeba</taxon>
    </lineage>
</organism>
<dbReference type="GO" id="GO:0005840">
    <property type="term" value="C:ribosome"/>
    <property type="evidence" value="ECO:0007669"/>
    <property type="project" value="UniProtKB-KW"/>
</dbReference>
<dbReference type="InterPro" id="IPR035987">
    <property type="entry name" value="Ribosomal_uS8_sf"/>
</dbReference>
<dbReference type="SUPFAM" id="SSF56047">
    <property type="entry name" value="Ribosomal protein S8"/>
    <property type="match status" value="1"/>
</dbReference>